<comment type="domain">
    <text evidence="7">The DHHC domain is required for palmitoyltransferase activity.</text>
</comment>
<dbReference type="PROSITE" id="PS50216">
    <property type="entry name" value="DHHC"/>
    <property type="match status" value="1"/>
</dbReference>
<protein>
    <recommendedName>
        <fullName evidence="7">Palmitoyltransferase</fullName>
        <ecNumber evidence="7">2.3.1.225</ecNumber>
    </recommendedName>
</protein>
<dbReference type="EC" id="2.3.1.225" evidence="7"/>
<gene>
    <name evidence="9" type="ORF">SteCoe_31639</name>
</gene>
<feature type="transmembrane region" description="Helical" evidence="7">
    <location>
        <begin position="282"/>
        <end position="304"/>
    </location>
</feature>
<sequence length="363" mass="41895">MKCFKAKVIVTSLHLILLAISLSVIEGFRSPSTSLFWIFWYTLHRITTFSSFLFYFWASLRDPGYLVLSSAKVEDKPSHHKQSSSLASKATLASAVKHIDPSSNITSLQHNIPRHSCDHIYNERGNISECSEESFSQQFYQMSEGSIPNLNIHESTTSKIIISKPIPYKPEPISPVIYSQEELELSNRDNDLKRSESYTQYCIECHINTPMRARHCKDCGKCVAMFDHHCPFLGTCIGEKNRLFFFWYVFFQALECWTGLAICSEGVGDETDDWDKWVRENIKFVIIGTVAFLLGLLVTILWVYHLNLACRNITTWENLRWDKIGYLEGHKSSPFSKGIVQNFLYYCRFNPSITDWEKDQPGF</sequence>
<evidence type="ECO:0000313" key="10">
    <source>
        <dbReference type="Proteomes" id="UP000187209"/>
    </source>
</evidence>
<evidence type="ECO:0000256" key="3">
    <source>
        <dbReference type="ARBA" id="ARBA00022692"/>
    </source>
</evidence>
<evidence type="ECO:0000256" key="5">
    <source>
        <dbReference type="ARBA" id="ARBA00023136"/>
    </source>
</evidence>
<dbReference type="Proteomes" id="UP000187209">
    <property type="component" value="Unassembled WGS sequence"/>
</dbReference>
<keyword evidence="4 7" id="KW-1133">Transmembrane helix</keyword>
<dbReference type="OrthoDB" id="331948at2759"/>
<comment type="similarity">
    <text evidence="7">Belongs to the DHHC palmitoyltransferase family.</text>
</comment>
<evidence type="ECO:0000256" key="1">
    <source>
        <dbReference type="ARBA" id="ARBA00004141"/>
    </source>
</evidence>
<keyword evidence="2 7" id="KW-0808">Transferase</keyword>
<evidence type="ECO:0000259" key="8">
    <source>
        <dbReference type="Pfam" id="PF01529"/>
    </source>
</evidence>
<evidence type="ECO:0000313" key="9">
    <source>
        <dbReference type="EMBL" id="OMJ70392.1"/>
    </source>
</evidence>
<evidence type="ECO:0000256" key="2">
    <source>
        <dbReference type="ARBA" id="ARBA00022679"/>
    </source>
</evidence>
<dbReference type="AlphaFoldDB" id="A0A1R2B0T3"/>
<feature type="transmembrane region" description="Helical" evidence="7">
    <location>
        <begin position="243"/>
        <end position="262"/>
    </location>
</feature>
<dbReference type="GO" id="GO:0006612">
    <property type="term" value="P:protein targeting to membrane"/>
    <property type="evidence" value="ECO:0007669"/>
    <property type="project" value="TreeGrafter"/>
</dbReference>
<dbReference type="GO" id="GO:0016020">
    <property type="term" value="C:membrane"/>
    <property type="evidence" value="ECO:0007669"/>
    <property type="project" value="UniProtKB-SubCell"/>
</dbReference>
<dbReference type="PANTHER" id="PTHR22883">
    <property type="entry name" value="ZINC FINGER DHHC DOMAIN CONTAINING PROTEIN"/>
    <property type="match status" value="1"/>
</dbReference>
<evidence type="ECO:0000256" key="4">
    <source>
        <dbReference type="ARBA" id="ARBA00022989"/>
    </source>
</evidence>
<dbReference type="GO" id="GO:0005794">
    <property type="term" value="C:Golgi apparatus"/>
    <property type="evidence" value="ECO:0007669"/>
    <property type="project" value="TreeGrafter"/>
</dbReference>
<comment type="catalytic activity">
    <reaction evidence="7">
        <text>L-cysteinyl-[protein] + hexadecanoyl-CoA = S-hexadecanoyl-L-cysteinyl-[protein] + CoA</text>
        <dbReference type="Rhea" id="RHEA:36683"/>
        <dbReference type="Rhea" id="RHEA-COMP:10131"/>
        <dbReference type="Rhea" id="RHEA-COMP:11032"/>
        <dbReference type="ChEBI" id="CHEBI:29950"/>
        <dbReference type="ChEBI" id="CHEBI:57287"/>
        <dbReference type="ChEBI" id="CHEBI:57379"/>
        <dbReference type="ChEBI" id="CHEBI:74151"/>
        <dbReference type="EC" id="2.3.1.225"/>
    </reaction>
</comment>
<dbReference type="GO" id="GO:0019706">
    <property type="term" value="F:protein-cysteine S-palmitoyltransferase activity"/>
    <property type="evidence" value="ECO:0007669"/>
    <property type="project" value="UniProtKB-EC"/>
</dbReference>
<comment type="caution">
    <text evidence="9">The sequence shown here is derived from an EMBL/GenBank/DDBJ whole genome shotgun (WGS) entry which is preliminary data.</text>
</comment>
<name>A0A1R2B0T3_9CILI</name>
<keyword evidence="3 7" id="KW-0812">Transmembrane</keyword>
<comment type="subcellular location">
    <subcellularLocation>
        <location evidence="1">Membrane</location>
        <topology evidence="1">Multi-pass membrane protein</topology>
    </subcellularLocation>
</comment>
<dbReference type="EMBL" id="MPUH01001092">
    <property type="protein sequence ID" value="OMJ70392.1"/>
    <property type="molecule type" value="Genomic_DNA"/>
</dbReference>
<dbReference type="InterPro" id="IPR001594">
    <property type="entry name" value="Palmitoyltrfase_DHHC"/>
</dbReference>
<organism evidence="9 10">
    <name type="scientific">Stentor coeruleus</name>
    <dbReference type="NCBI Taxonomy" id="5963"/>
    <lineage>
        <taxon>Eukaryota</taxon>
        <taxon>Sar</taxon>
        <taxon>Alveolata</taxon>
        <taxon>Ciliophora</taxon>
        <taxon>Postciliodesmatophora</taxon>
        <taxon>Heterotrichea</taxon>
        <taxon>Heterotrichida</taxon>
        <taxon>Stentoridae</taxon>
        <taxon>Stentor</taxon>
    </lineage>
</organism>
<proteinExistence type="inferred from homology"/>
<dbReference type="InterPro" id="IPR039859">
    <property type="entry name" value="PFA4/ZDH16/20/ERF2-like"/>
</dbReference>
<keyword evidence="5 7" id="KW-0472">Membrane</keyword>
<reference evidence="9 10" key="1">
    <citation type="submission" date="2016-11" db="EMBL/GenBank/DDBJ databases">
        <title>The macronuclear genome of Stentor coeruleus: a giant cell with tiny introns.</title>
        <authorList>
            <person name="Slabodnick M."/>
            <person name="Ruby J.G."/>
            <person name="Reiff S.B."/>
            <person name="Swart E.C."/>
            <person name="Gosai S."/>
            <person name="Prabakaran S."/>
            <person name="Witkowska E."/>
            <person name="Larue G.E."/>
            <person name="Fisher S."/>
            <person name="Freeman R.M."/>
            <person name="Gunawardena J."/>
            <person name="Chu W."/>
            <person name="Stover N.A."/>
            <person name="Gregory B.D."/>
            <person name="Nowacki M."/>
            <person name="Derisi J."/>
            <person name="Roy S.W."/>
            <person name="Marshall W.F."/>
            <person name="Sood P."/>
        </authorList>
    </citation>
    <scope>NUCLEOTIDE SEQUENCE [LARGE SCALE GENOMIC DNA]</scope>
    <source>
        <strain evidence="9">WM001</strain>
    </source>
</reference>
<evidence type="ECO:0000256" key="6">
    <source>
        <dbReference type="ARBA" id="ARBA00023315"/>
    </source>
</evidence>
<feature type="domain" description="Palmitoyltransferase DHHC" evidence="8">
    <location>
        <begin position="198"/>
        <end position="321"/>
    </location>
</feature>
<dbReference type="GO" id="GO:0005783">
    <property type="term" value="C:endoplasmic reticulum"/>
    <property type="evidence" value="ECO:0007669"/>
    <property type="project" value="TreeGrafter"/>
</dbReference>
<feature type="transmembrane region" description="Helical" evidence="7">
    <location>
        <begin position="37"/>
        <end position="58"/>
    </location>
</feature>
<keyword evidence="10" id="KW-1185">Reference proteome</keyword>
<accession>A0A1R2B0T3</accession>
<evidence type="ECO:0000256" key="7">
    <source>
        <dbReference type="RuleBase" id="RU079119"/>
    </source>
</evidence>
<keyword evidence="6 7" id="KW-0012">Acyltransferase</keyword>
<dbReference type="Pfam" id="PF01529">
    <property type="entry name" value="DHHC"/>
    <property type="match status" value="1"/>
</dbReference>